<keyword evidence="11" id="KW-1185">Reference proteome</keyword>
<dbReference type="RefSeq" id="XP_002787740.1">
    <property type="nucleotide sequence ID" value="XM_002787694.1"/>
</dbReference>
<dbReference type="InParanoid" id="C5K7K1"/>
<dbReference type="EMBL" id="GG671079">
    <property type="protein sequence ID" value="EER19536.1"/>
    <property type="molecule type" value="Genomic_DNA"/>
</dbReference>
<keyword evidence="6" id="KW-0479">Metal-binding</keyword>
<keyword evidence="2" id="KW-0158">Chromosome</keyword>
<dbReference type="GO" id="GO:0005694">
    <property type="term" value="C:chromosome"/>
    <property type="evidence" value="ECO:0007669"/>
    <property type="project" value="UniProtKB-SubCell"/>
</dbReference>
<name>C5K7K1_PERM5</name>
<evidence type="ECO:0000256" key="8">
    <source>
        <dbReference type="SAM" id="Phobius"/>
    </source>
</evidence>
<dbReference type="InterPro" id="IPR001214">
    <property type="entry name" value="SET_dom"/>
</dbReference>
<dbReference type="InterPro" id="IPR050973">
    <property type="entry name" value="H3K9_Histone-Lys_N-MTase"/>
</dbReference>
<evidence type="ECO:0000313" key="11">
    <source>
        <dbReference type="Proteomes" id="UP000007800"/>
    </source>
</evidence>
<dbReference type="InterPro" id="IPR046341">
    <property type="entry name" value="SET_dom_sf"/>
</dbReference>
<proteinExistence type="predicted"/>
<protein>
    <submittedName>
        <fullName evidence="10">Set domain protein, putative</fullName>
    </submittedName>
</protein>
<keyword evidence="7" id="KW-0862">Zinc</keyword>
<dbReference type="PANTHER" id="PTHR46223:SF3">
    <property type="entry name" value="HISTONE-LYSINE N-METHYLTRANSFERASE SET-23"/>
    <property type="match status" value="1"/>
</dbReference>
<dbReference type="AlphaFoldDB" id="C5K7K1"/>
<dbReference type="Pfam" id="PF00856">
    <property type="entry name" value="SET"/>
    <property type="match status" value="1"/>
</dbReference>
<gene>
    <name evidence="10" type="ORF">Pmar_PMAR012517</name>
</gene>
<evidence type="ECO:0000256" key="5">
    <source>
        <dbReference type="ARBA" id="ARBA00022691"/>
    </source>
</evidence>
<dbReference type="OrthoDB" id="421948at2759"/>
<dbReference type="Gene3D" id="2.170.270.10">
    <property type="entry name" value="SET domain"/>
    <property type="match status" value="1"/>
</dbReference>
<keyword evidence="8" id="KW-0812">Transmembrane</keyword>
<dbReference type="PROSITE" id="PS50280">
    <property type="entry name" value="SET"/>
    <property type="match status" value="1"/>
</dbReference>
<keyword evidence="8" id="KW-1133">Transmembrane helix</keyword>
<comment type="subcellular location">
    <subcellularLocation>
        <location evidence="1">Chromosome</location>
    </subcellularLocation>
</comment>
<evidence type="ECO:0000256" key="4">
    <source>
        <dbReference type="ARBA" id="ARBA00022679"/>
    </source>
</evidence>
<organism evidence="11">
    <name type="scientific">Perkinsus marinus (strain ATCC 50983 / TXsc)</name>
    <dbReference type="NCBI Taxonomy" id="423536"/>
    <lineage>
        <taxon>Eukaryota</taxon>
        <taxon>Sar</taxon>
        <taxon>Alveolata</taxon>
        <taxon>Perkinsozoa</taxon>
        <taxon>Perkinsea</taxon>
        <taxon>Perkinsida</taxon>
        <taxon>Perkinsidae</taxon>
        <taxon>Perkinsus</taxon>
    </lineage>
</organism>
<accession>C5K7K1</accession>
<dbReference type="SMART" id="SM00317">
    <property type="entry name" value="SET"/>
    <property type="match status" value="1"/>
</dbReference>
<dbReference type="GO" id="GO:0046872">
    <property type="term" value="F:metal ion binding"/>
    <property type="evidence" value="ECO:0007669"/>
    <property type="project" value="UniProtKB-KW"/>
</dbReference>
<sequence>MSSNFTYVNSSVVSPESEEDLEWFAVPEGCPCNTDPRKGLLVYCGTCDNCRRSEAFDVAVRKAGGKGEGLFATKPISEGRIVAFYAGELLSTRVATRRAREASEMRLPDNYLLSVCEHFAGPRGEVWTHVDARYFGSLGRFANHRCGGGNTEPCVSRRPGGLPLVLLMSLRDIAEGEEISFDYGSSTATPDVEGMKFYPKEEWLEDIDAEFIQPPPPPPVFALPRNVLLTGGASHPDTMWQSPLLTLVTILALGLWLQLHCPVWHEHHSTALRKVTFNLLLPCYVLQSMWGASPIDTTLLPVAAYSFATHIIMSVVIGILFLRVSDRQVRGWLCMSAQGALLSFLYPRLAADSRFGERSVATCLLWDIGGNVWICQGLLWATAAYFAPLCGDRGVLPDLDDDSSHAVREIRTEKIMASLQSSEFGYPDRFVSMSALLSIVSVFISFLIQHLIMELY</sequence>
<dbReference type="GO" id="GO:0032259">
    <property type="term" value="P:methylation"/>
    <property type="evidence" value="ECO:0007669"/>
    <property type="project" value="UniProtKB-KW"/>
</dbReference>
<dbReference type="GeneID" id="9039797"/>
<evidence type="ECO:0000256" key="7">
    <source>
        <dbReference type="ARBA" id="ARBA00022833"/>
    </source>
</evidence>
<feature type="domain" description="SET" evidence="9">
    <location>
        <begin position="56"/>
        <end position="184"/>
    </location>
</feature>
<keyword evidence="5" id="KW-0949">S-adenosyl-L-methionine</keyword>
<evidence type="ECO:0000256" key="3">
    <source>
        <dbReference type="ARBA" id="ARBA00022603"/>
    </source>
</evidence>
<evidence type="ECO:0000259" key="9">
    <source>
        <dbReference type="PROSITE" id="PS50280"/>
    </source>
</evidence>
<dbReference type="GO" id="GO:0008168">
    <property type="term" value="F:methyltransferase activity"/>
    <property type="evidence" value="ECO:0007669"/>
    <property type="project" value="UniProtKB-KW"/>
</dbReference>
<dbReference type="Proteomes" id="UP000007800">
    <property type="component" value="Unassembled WGS sequence"/>
</dbReference>
<keyword evidence="8" id="KW-0472">Membrane</keyword>
<keyword evidence="3" id="KW-0489">Methyltransferase</keyword>
<dbReference type="PANTHER" id="PTHR46223">
    <property type="entry name" value="HISTONE-LYSINE N-METHYLTRANSFERASE SUV39H"/>
    <property type="match status" value="1"/>
</dbReference>
<evidence type="ECO:0000256" key="2">
    <source>
        <dbReference type="ARBA" id="ARBA00022454"/>
    </source>
</evidence>
<reference evidence="10 11" key="1">
    <citation type="submission" date="2008-07" db="EMBL/GenBank/DDBJ databases">
        <authorList>
            <person name="El-Sayed N."/>
            <person name="Caler E."/>
            <person name="Inman J."/>
            <person name="Amedeo P."/>
            <person name="Hass B."/>
            <person name="Wortman J."/>
        </authorList>
    </citation>
    <scope>NUCLEOTIDE SEQUENCE [LARGE SCALE GENOMIC DNA]</scope>
    <source>
        <strain evidence="11">ATCC 50983 / TXsc</strain>
    </source>
</reference>
<keyword evidence="4" id="KW-0808">Transferase</keyword>
<feature type="transmembrane region" description="Helical" evidence="8">
    <location>
        <begin position="430"/>
        <end position="452"/>
    </location>
</feature>
<evidence type="ECO:0000256" key="1">
    <source>
        <dbReference type="ARBA" id="ARBA00004286"/>
    </source>
</evidence>
<evidence type="ECO:0000256" key="6">
    <source>
        <dbReference type="ARBA" id="ARBA00022723"/>
    </source>
</evidence>
<dbReference type="SUPFAM" id="SSF82199">
    <property type="entry name" value="SET domain"/>
    <property type="match status" value="1"/>
</dbReference>
<evidence type="ECO:0000313" key="10">
    <source>
        <dbReference type="EMBL" id="EER19536.1"/>
    </source>
</evidence>
<feature type="transmembrane region" description="Helical" evidence="8">
    <location>
        <begin position="302"/>
        <end position="322"/>
    </location>
</feature>